<evidence type="ECO:0000313" key="12">
    <source>
        <dbReference type="Proteomes" id="UP000765509"/>
    </source>
</evidence>
<evidence type="ECO:0000256" key="8">
    <source>
        <dbReference type="RuleBase" id="RU004453"/>
    </source>
</evidence>
<dbReference type="AlphaFoldDB" id="A0A9Q3DXQ6"/>
<comment type="similarity">
    <text evidence="8">Belongs to the glycosyl hydrolase 18 family.</text>
</comment>
<evidence type="ECO:0000256" key="9">
    <source>
        <dbReference type="SAM" id="SignalP"/>
    </source>
</evidence>
<gene>
    <name evidence="11" type="ORF">O181_047392</name>
</gene>
<dbReference type="GO" id="GO:0000272">
    <property type="term" value="P:polysaccharide catabolic process"/>
    <property type="evidence" value="ECO:0007669"/>
    <property type="project" value="UniProtKB-KW"/>
</dbReference>
<evidence type="ECO:0000256" key="2">
    <source>
        <dbReference type="ARBA" id="ARBA00022801"/>
    </source>
</evidence>
<dbReference type="InterPro" id="IPR029070">
    <property type="entry name" value="Chitinase_insertion_sf"/>
</dbReference>
<evidence type="ECO:0000256" key="7">
    <source>
        <dbReference type="RuleBase" id="RU000489"/>
    </source>
</evidence>
<proteinExistence type="inferred from homology"/>
<name>A0A9Q3DXQ6_9BASI</name>
<evidence type="ECO:0000256" key="5">
    <source>
        <dbReference type="ARBA" id="ARBA00023295"/>
    </source>
</evidence>
<feature type="chain" id="PRO_5040508587" description="GH18 domain-containing protein" evidence="9">
    <location>
        <begin position="25"/>
        <end position="448"/>
    </location>
</feature>
<dbReference type="SUPFAM" id="SSF51445">
    <property type="entry name" value="(Trans)glycosidases"/>
    <property type="match status" value="1"/>
</dbReference>
<dbReference type="SMART" id="SM00636">
    <property type="entry name" value="Glyco_18"/>
    <property type="match status" value="1"/>
</dbReference>
<dbReference type="EMBL" id="AVOT02019853">
    <property type="protein sequence ID" value="MBW0507677.1"/>
    <property type="molecule type" value="Genomic_DNA"/>
</dbReference>
<sequence length="448" mass="48816">MALFLPLRLAVIAYVFKLSQPVISASVSTPDIPKSMLCGSDLHVVTKNHSSTSASQSTSTANTSFSVYYPGYHANLLPPDQIPWQLYTHMDYFVATTGSEPTDDLKIENEENMKAVVAGAKAHQVTISLSVGGWTGSTYISKLVANEDNRNKFSQSVLRVVKKYGFDGIDIDWEYPNVPGQDGNILSKDDSENLLKFLRLLRKTLGPKARLSAAVSVHGFMGPDNNYLKDHKAYAEVLDFITIMAYDIYSPSSGELVGPNAPLFETCNDPNMKYSAHQAVETWTSTGFPASKILLGLPAYGYQYTMPDSKLTESNFSGNASLTSQLFTRFDKGASAPSTQDQAAEVGPSKCGGPSENNWLFKDLINCGKLSADGKQGSGGFLRHYDKCSKTPFLFNPSTKVLIAYDDPKSLARKAKFAHSKGLGGVNVFDATGDTQSHLLFKAIRAQF</sequence>
<evidence type="ECO:0000259" key="10">
    <source>
        <dbReference type="PROSITE" id="PS51910"/>
    </source>
</evidence>
<dbReference type="SUPFAM" id="SSF54556">
    <property type="entry name" value="Chitinase insertion domain"/>
    <property type="match status" value="1"/>
</dbReference>
<accession>A0A9Q3DXQ6</accession>
<dbReference type="InterPro" id="IPR001223">
    <property type="entry name" value="Glyco_hydro18_cat"/>
</dbReference>
<evidence type="ECO:0000256" key="4">
    <source>
        <dbReference type="ARBA" id="ARBA00023277"/>
    </source>
</evidence>
<dbReference type="OrthoDB" id="73875at2759"/>
<dbReference type="PANTHER" id="PTHR11177">
    <property type="entry name" value="CHITINASE"/>
    <property type="match status" value="1"/>
</dbReference>
<dbReference type="InterPro" id="IPR017853">
    <property type="entry name" value="GH"/>
</dbReference>
<keyword evidence="2 7" id="KW-0378">Hydrolase</keyword>
<comment type="catalytic activity">
    <reaction evidence="1">
        <text>Random endo-hydrolysis of N-acetyl-beta-D-glucosaminide (1-&gt;4)-beta-linkages in chitin and chitodextrins.</text>
        <dbReference type="EC" id="3.2.1.14"/>
    </reaction>
</comment>
<dbReference type="GO" id="GO:0008843">
    <property type="term" value="F:endochitinase activity"/>
    <property type="evidence" value="ECO:0007669"/>
    <property type="project" value="UniProtKB-EC"/>
</dbReference>
<dbReference type="InterPro" id="IPR011583">
    <property type="entry name" value="Chitinase_II/V-like_cat"/>
</dbReference>
<dbReference type="GO" id="GO:0006032">
    <property type="term" value="P:chitin catabolic process"/>
    <property type="evidence" value="ECO:0007669"/>
    <property type="project" value="UniProtKB-KW"/>
</dbReference>
<evidence type="ECO:0000313" key="11">
    <source>
        <dbReference type="EMBL" id="MBW0507677.1"/>
    </source>
</evidence>
<organism evidence="11 12">
    <name type="scientific">Austropuccinia psidii MF-1</name>
    <dbReference type="NCBI Taxonomy" id="1389203"/>
    <lineage>
        <taxon>Eukaryota</taxon>
        <taxon>Fungi</taxon>
        <taxon>Dikarya</taxon>
        <taxon>Basidiomycota</taxon>
        <taxon>Pucciniomycotina</taxon>
        <taxon>Pucciniomycetes</taxon>
        <taxon>Pucciniales</taxon>
        <taxon>Sphaerophragmiaceae</taxon>
        <taxon>Austropuccinia</taxon>
    </lineage>
</organism>
<protein>
    <recommendedName>
        <fullName evidence="10">GH18 domain-containing protein</fullName>
    </recommendedName>
</protein>
<feature type="domain" description="GH18" evidence="10">
    <location>
        <begin position="63"/>
        <end position="448"/>
    </location>
</feature>
<dbReference type="GO" id="GO:0005576">
    <property type="term" value="C:extracellular region"/>
    <property type="evidence" value="ECO:0007669"/>
    <property type="project" value="TreeGrafter"/>
</dbReference>
<reference evidence="11" key="1">
    <citation type="submission" date="2021-03" db="EMBL/GenBank/DDBJ databases">
        <title>Draft genome sequence of rust myrtle Austropuccinia psidii MF-1, a brazilian biotype.</title>
        <authorList>
            <person name="Quecine M.C."/>
            <person name="Pachon D.M.R."/>
            <person name="Bonatelli M.L."/>
            <person name="Correr F.H."/>
            <person name="Franceschini L.M."/>
            <person name="Leite T.F."/>
            <person name="Margarido G.R.A."/>
            <person name="Almeida C.A."/>
            <person name="Ferrarezi J.A."/>
            <person name="Labate C.A."/>
        </authorList>
    </citation>
    <scope>NUCLEOTIDE SEQUENCE</scope>
    <source>
        <strain evidence="11">MF-1</strain>
    </source>
</reference>
<feature type="signal peptide" evidence="9">
    <location>
        <begin position="1"/>
        <end position="24"/>
    </location>
</feature>
<dbReference type="PROSITE" id="PS51910">
    <property type="entry name" value="GH18_2"/>
    <property type="match status" value="1"/>
</dbReference>
<dbReference type="Gene3D" id="3.20.20.80">
    <property type="entry name" value="Glycosidases"/>
    <property type="match status" value="2"/>
</dbReference>
<keyword evidence="5 7" id="KW-0326">Glycosidase</keyword>
<evidence type="ECO:0000256" key="3">
    <source>
        <dbReference type="ARBA" id="ARBA00023024"/>
    </source>
</evidence>
<comment type="caution">
    <text evidence="11">The sequence shown here is derived from an EMBL/GenBank/DDBJ whole genome shotgun (WGS) entry which is preliminary data.</text>
</comment>
<evidence type="ECO:0000256" key="1">
    <source>
        <dbReference type="ARBA" id="ARBA00000822"/>
    </source>
</evidence>
<evidence type="ECO:0000256" key="6">
    <source>
        <dbReference type="ARBA" id="ARBA00023326"/>
    </source>
</evidence>
<keyword evidence="6" id="KW-0624">Polysaccharide degradation</keyword>
<dbReference type="FunFam" id="3.20.20.80:FF:000164">
    <property type="entry name" value="Chitinase, variant"/>
    <property type="match status" value="1"/>
</dbReference>
<dbReference type="PANTHER" id="PTHR11177:SF317">
    <property type="entry name" value="CHITINASE 12-RELATED"/>
    <property type="match status" value="1"/>
</dbReference>
<dbReference type="Proteomes" id="UP000765509">
    <property type="component" value="Unassembled WGS sequence"/>
</dbReference>
<dbReference type="GO" id="GO:0008061">
    <property type="term" value="F:chitin binding"/>
    <property type="evidence" value="ECO:0007669"/>
    <property type="project" value="InterPro"/>
</dbReference>
<dbReference type="Pfam" id="PF00704">
    <property type="entry name" value="Glyco_hydro_18"/>
    <property type="match status" value="1"/>
</dbReference>
<keyword evidence="4" id="KW-0119">Carbohydrate metabolism</keyword>
<dbReference type="InterPro" id="IPR050314">
    <property type="entry name" value="Glycosyl_Hydrlase_18"/>
</dbReference>
<dbReference type="PROSITE" id="PS01095">
    <property type="entry name" value="GH18_1"/>
    <property type="match status" value="1"/>
</dbReference>
<keyword evidence="12" id="KW-1185">Reference proteome</keyword>
<keyword evidence="3" id="KW-0146">Chitin degradation</keyword>
<keyword evidence="9" id="KW-0732">Signal</keyword>
<dbReference type="InterPro" id="IPR001579">
    <property type="entry name" value="Glyco_hydro_18_chit_AS"/>
</dbReference>